<dbReference type="EMBL" id="JAUEPN010000005">
    <property type="protein sequence ID" value="KAK3294349.1"/>
    <property type="molecule type" value="Genomic_DNA"/>
</dbReference>
<protein>
    <submittedName>
        <fullName evidence="1">Uncharacterized protein</fullName>
    </submittedName>
</protein>
<dbReference type="Proteomes" id="UP001278766">
    <property type="component" value="Unassembled WGS sequence"/>
</dbReference>
<dbReference type="Gene3D" id="3.30.420.40">
    <property type="match status" value="2"/>
</dbReference>
<dbReference type="CDD" id="cd10170">
    <property type="entry name" value="ASKHA_NBD_HSP70"/>
    <property type="match status" value="1"/>
</dbReference>
<dbReference type="Gene3D" id="3.90.640.10">
    <property type="entry name" value="Actin, Chain A, domain 4"/>
    <property type="match status" value="1"/>
</dbReference>
<dbReference type="InterPro" id="IPR043129">
    <property type="entry name" value="ATPase_NBD"/>
</dbReference>
<accession>A0AAE0LRM2</accession>
<reference evidence="1" key="1">
    <citation type="journal article" date="2023" name="Mol. Phylogenet. Evol.">
        <title>Genome-scale phylogeny and comparative genomics of the fungal order Sordariales.</title>
        <authorList>
            <person name="Hensen N."/>
            <person name="Bonometti L."/>
            <person name="Westerberg I."/>
            <person name="Brannstrom I.O."/>
            <person name="Guillou S."/>
            <person name="Cros-Aarteil S."/>
            <person name="Calhoun S."/>
            <person name="Haridas S."/>
            <person name="Kuo A."/>
            <person name="Mondo S."/>
            <person name="Pangilinan J."/>
            <person name="Riley R."/>
            <person name="LaButti K."/>
            <person name="Andreopoulos B."/>
            <person name="Lipzen A."/>
            <person name="Chen C."/>
            <person name="Yan M."/>
            <person name="Daum C."/>
            <person name="Ng V."/>
            <person name="Clum A."/>
            <person name="Steindorff A."/>
            <person name="Ohm R.A."/>
            <person name="Martin F."/>
            <person name="Silar P."/>
            <person name="Natvig D.O."/>
            <person name="Lalanne C."/>
            <person name="Gautier V."/>
            <person name="Ament-Velasquez S.L."/>
            <person name="Kruys A."/>
            <person name="Hutchinson M.I."/>
            <person name="Powell A.J."/>
            <person name="Barry K."/>
            <person name="Miller A.N."/>
            <person name="Grigoriev I.V."/>
            <person name="Debuchy R."/>
            <person name="Gladieux P."/>
            <person name="Hiltunen Thoren M."/>
            <person name="Johannesson H."/>
        </authorList>
    </citation>
    <scope>NUCLEOTIDE SEQUENCE</scope>
    <source>
        <strain evidence="1">CBS 168.71</strain>
    </source>
</reference>
<organism evidence="1 2">
    <name type="scientific">Chaetomium fimeti</name>
    <dbReference type="NCBI Taxonomy" id="1854472"/>
    <lineage>
        <taxon>Eukaryota</taxon>
        <taxon>Fungi</taxon>
        <taxon>Dikarya</taxon>
        <taxon>Ascomycota</taxon>
        <taxon>Pezizomycotina</taxon>
        <taxon>Sordariomycetes</taxon>
        <taxon>Sordariomycetidae</taxon>
        <taxon>Sordariales</taxon>
        <taxon>Chaetomiaceae</taxon>
        <taxon>Chaetomium</taxon>
    </lineage>
</organism>
<gene>
    <name evidence="1" type="ORF">B0H64DRAFT_475826</name>
</gene>
<proteinExistence type="predicted"/>
<comment type="caution">
    <text evidence="1">The sequence shown here is derived from an EMBL/GenBank/DDBJ whole genome shotgun (WGS) entry which is preliminary data.</text>
</comment>
<dbReference type="RefSeq" id="XP_062657863.1">
    <property type="nucleotide sequence ID" value="XM_062808123.1"/>
</dbReference>
<reference evidence="1" key="2">
    <citation type="submission" date="2023-06" db="EMBL/GenBank/DDBJ databases">
        <authorList>
            <consortium name="Lawrence Berkeley National Laboratory"/>
            <person name="Haridas S."/>
            <person name="Hensen N."/>
            <person name="Bonometti L."/>
            <person name="Westerberg I."/>
            <person name="Brannstrom I.O."/>
            <person name="Guillou S."/>
            <person name="Cros-Aarteil S."/>
            <person name="Calhoun S."/>
            <person name="Kuo A."/>
            <person name="Mondo S."/>
            <person name="Pangilinan J."/>
            <person name="Riley R."/>
            <person name="Labutti K."/>
            <person name="Andreopoulos B."/>
            <person name="Lipzen A."/>
            <person name="Chen C."/>
            <person name="Yanf M."/>
            <person name="Daum C."/>
            <person name="Ng V."/>
            <person name="Clum A."/>
            <person name="Steindorff A."/>
            <person name="Ohm R."/>
            <person name="Martin F."/>
            <person name="Silar P."/>
            <person name="Natvig D."/>
            <person name="Lalanne C."/>
            <person name="Gautier V."/>
            <person name="Ament-Velasquez S.L."/>
            <person name="Kruys A."/>
            <person name="Hutchinson M.I."/>
            <person name="Powell A.J."/>
            <person name="Barry K."/>
            <person name="Miller A.N."/>
            <person name="Grigoriev I.V."/>
            <person name="Debuchy R."/>
            <person name="Gladieux P."/>
            <person name="Thoren M.H."/>
            <person name="Johannesson H."/>
        </authorList>
    </citation>
    <scope>NUCLEOTIDE SEQUENCE</scope>
    <source>
        <strain evidence="1">CBS 168.71</strain>
    </source>
</reference>
<dbReference type="PANTHER" id="PTHR14187">
    <property type="entry name" value="ALPHA KINASE/ELONGATION FACTOR 2 KINASE"/>
    <property type="match status" value="1"/>
</dbReference>
<name>A0AAE0LRM2_9PEZI</name>
<dbReference type="GeneID" id="87845071"/>
<sequence>MQPSTLSAIKRDDGPGSWGTGIAARTPTLRLFKLALLHTDDLVLENELPDSIAFVNQSISEIRHASWTGTEAVTTYLKRLWADADRRIKDELQEKNVAVAEEDMCFLFTNPAVWSDETVSRMKKAIEASNVVRADARCGFMDEPKAAALAVIPQLQSHRPLQKGQTVVIADLGGGTADFISYYIDTVTPLCVGECVAGEGRLLGDMFMRRALYSLVTREVERTVRSEVKGSDLGKVEAQAEELWLWSRSRPATTLCTETRTLNFQLHDGTNLPVVVQGGDIVNEFRTITDRVIELAKSQMRAVREETDRWPDVLVVVGGFGRNKFLEAEMRRDPLLAPRVEITGEQGQLAVKNGAAIACVARFGGDDAGTGSAVSPLAPEAPMKIVSLIPSQSYGYWDGVRPKGQISWFIRKGRKMSAAPLVIPLIPEAFREREEAGCPSIPIYRVCKPTEQSSAIPNTNGVVTQQCQILCKRRELLDLNPPPRVELRVEKVGRVMDFQVLIEGYPDGDRYFRVQGW</sequence>
<evidence type="ECO:0000313" key="2">
    <source>
        <dbReference type="Proteomes" id="UP001278766"/>
    </source>
</evidence>
<keyword evidence="2" id="KW-1185">Reference proteome</keyword>
<dbReference type="AlphaFoldDB" id="A0AAE0LRM2"/>
<evidence type="ECO:0000313" key="1">
    <source>
        <dbReference type="EMBL" id="KAK3294349.1"/>
    </source>
</evidence>
<dbReference type="PANTHER" id="PTHR14187:SF5">
    <property type="entry name" value="HEAT SHOCK 70 KDA PROTEIN 12A"/>
    <property type="match status" value="1"/>
</dbReference>
<dbReference type="SUPFAM" id="SSF53067">
    <property type="entry name" value="Actin-like ATPase domain"/>
    <property type="match status" value="1"/>
</dbReference>